<proteinExistence type="evidence at transcript level"/>
<keyword evidence="2" id="KW-0433">Leucine-rich repeat</keyword>
<keyword evidence="3" id="KW-0677">Repeat</keyword>
<dbReference type="PANTHER" id="PTHR45973:SF9">
    <property type="entry name" value="LEUCINE-RICH REPEAT-CONTAINING PROTEIN 46"/>
    <property type="match status" value="1"/>
</dbReference>
<keyword evidence="4" id="KW-0969">Cilium</keyword>
<reference evidence="6" key="1">
    <citation type="journal article" date="2015" name="Elife">
        <title>Stem cells and fluid flow drive cyst formation in an invertebrate excretory organ.</title>
        <authorList>
            <person name="Thi-Kim Vu H."/>
            <person name="Rink J.C."/>
            <person name="McKinney S.A."/>
            <person name="McClain M."/>
            <person name="Lakshmanaperumal N."/>
            <person name="Alexander R."/>
            <person name="Sanchez Alvarado A."/>
        </authorList>
    </citation>
    <scope>NUCLEOTIDE SEQUENCE</scope>
</reference>
<organism evidence="6">
    <name type="scientific">Schmidtea mediterranea</name>
    <name type="common">Freshwater planarian flatworm</name>
    <dbReference type="NCBI Taxonomy" id="79327"/>
    <lineage>
        <taxon>Eukaryota</taxon>
        <taxon>Metazoa</taxon>
        <taxon>Spiralia</taxon>
        <taxon>Lophotrochozoa</taxon>
        <taxon>Platyhelminthes</taxon>
        <taxon>Rhabditophora</taxon>
        <taxon>Seriata</taxon>
        <taxon>Tricladida</taxon>
        <taxon>Continenticola</taxon>
        <taxon>Geoplanoidea</taxon>
        <taxon>Dugesiidae</taxon>
        <taxon>Schmidtea</taxon>
    </lineage>
</organism>
<gene>
    <name evidence="6" type="primary">LRRC50</name>
</gene>
<dbReference type="InterPro" id="IPR001611">
    <property type="entry name" value="Leu-rich_rpt"/>
</dbReference>
<dbReference type="FunFam" id="3.80.10.10:FF:000166">
    <property type="entry name" value="Dynein assembly factor 1, axonemal"/>
    <property type="match status" value="1"/>
</dbReference>
<accession>A0A0H3YFP8</accession>
<dbReference type="SUPFAM" id="SSF52075">
    <property type="entry name" value="Outer arm dynein light chain 1"/>
    <property type="match status" value="1"/>
</dbReference>
<dbReference type="Pfam" id="PF14580">
    <property type="entry name" value="LRR_9"/>
    <property type="match status" value="1"/>
</dbReference>
<dbReference type="AlphaFoldDB" id="A0A0H3YFP8"/>
<evidence type="ECO:0000256" key="5">
    <source>
        <dbReference type="ARBA" id="ARBA00023273"/>
    </source>
</evidence>
<evidence type="ECO:0000256" key="2">
    <source>
        <dbReference type="ARBA" id="ARBA00022614"/>
    </source>
</evidence>
<evidence type="ECO:0000256" key="3">
    <source>
        <dbReference type="ARBA" id="ARBA00022737"/>
    </source>
</evidence>
<dbReference type="InterPro" id="IPR032675">
    <property type="entry name" value="LRR_dom_sf"/>
</dbReference>
<dbReference type="PROSITE" id="PS51450">
    <property type="entry name" value="LRR"/>
    <property type="match status" value="4"/>
</dbReference>
<dbReference type="InterPro" id="IPR050576">
    <property type="entry name" value="Cilia_flagella_integrity"/>
</dbReference>
<protein>
    <submittedName>
        <fullName evidence="6">LRRC50</fullName>
    </submittedName>
</protein>
<dbReference type="PANTHER" id="PTHR45973">
    <property type="entry name" value="PROTEIN PHOSPHATASE 1 REGULATORY SUBUNIT SDS22-RELATED"/>
    <property type="match status" value="1"/>
</dbReference>
<sequence length="594" mass="69196">LICLTSNLPRKLGYDFFVLSYIVNKMNCNCDNFDCSMEDLKLISETTPISSVEEIDFKQENCVLDQKLDEIECENDMPSEYNFNSTNNNECDENEELIDENFNHNLNLKICDDETFNTCINAIEDPLKSSMCLDLSILTNISDDMEDEKIIQHPFNDISNINKEEKEQRKREIDAEIEKHKWPRMTTDYLKKHCKENKLYITPRLNDILYLHYKGFAFIENLDEYVGLRCLFLETNGISKIENLEMLTELRCLYLSKNLISRIENIATLVNLDSIDLSHNLVAKIENLRNLPKFTKLILAHNKVQKISDLEELIYCDNISVLDLQHNQIDDPNVIEEIFAKMKSLRVLYLQGNQFMKNVKNYRKHVINLCKNLTYLDERPVFEKDRACAEAFCRGGIEEEKDERNRWVAKEQKRMDDSFEWLRQRRAKIEAQNHELKLKNEKESLGESIADICVKPGEVDWLYGPQEVYDDLTTSNDAIDKSTLDEELDRPNSIFQIYTQNPEIPELVPSESFSSPKRILIQEVTTDVEETITLEPSCQNKMANKTAPIKAFLNESTNETREKNLEKIENLAAQAGSTCKNPFENDFLEIDSLE</sequence>
<evidence type="ECO:0000256" key="4">
    <source>
        <dbReference type="ARBA" id="ARBA00023069"/>
    </source>
</evidence>
<dbReference type="SMART" id="SM00365">
    <property type="entry name" value="LRR_SD22"/>
    <property type="match status" value="6"/>
</dbReference>
<dbReference type="EMBL" id="KT163762">
    <property type="protein sequence ID" value="AKN21712.1"/>
    <property type="molecule type" value="mRNA"/>
</dbReference>
<evidence type="ECO:0000313" key="6">
    <source>
        <dbReference type="EMBL" id="AKN21712.1"/>
    </source>
</evidence>
<feature type="non-terminal residue" evidence="6">
    <location>
        <position position="1"/>
    </location>
</feature>
<comment type="subcellular location">
    <subcellularLocation>
        <location evidence="1">Cell projection</location>
        <location evidence="1">Cilium</location>
    </subcellularLocation>
</comment>
<evidence type="ECO:0000256" key="1">
    <source>
        <dbReference type="ARBA" id="ARBA00004138"/>
    </source>
</evidence>
<keyword evidence="5" id="KW-0966">Cell projection</keyword>
<name>A0A0H3YFP8_SCHMD</name>
<dbReference type="Gene3D" id="3.80.10.10">
    <property type="entry name" value="Ribonuclease Inhibitor"/>
    <property type="match status" value="2"/>
</dbReference>